<protein>
    <submittedName>
        <fullName evidence="2">Uncharacterized protein</fullName>
    </submittedName>
</protein>
<evidence type="ECO:0000256" key="1">
    <source>
        <dbReference type="SAM" id="MobiDB-lite"/>
    </source>
</evidence>
<gene>
    <name evidence="2" type="ORF">CC80DRAFT_498978</name>
</gene>
<feature type="compositionally biased region" description="Pro residues" evidence="1">
    <location>
        <begin position="377"/>
        <end position="386"/>
    </location>
</feature>
<dbReference type="Proteomes" id="UP000800035">
    <property type="component" value="Unassembled WGS sequence"/>
</dbReference>
<feature type="compositionally biased region" description="Polar residues" evidence="1">
    <location>
        <begin position="304"/>
        <end position="314"/>
    </location>
</feature>
<sequence>MSSSNEIFNRYLSTPDIRTMWQPPRRLPLNPSPSAYLPSTTHSPPDLMLPPLSDFGETRPSSLRRIDERRRKGLSTPGNPSFESLSLASPSNRVITPVNSSTPNCGGSSSRTGLDRRFSLKSVRSVSTEPDVWEQEARDGKGDVDGRVERSVAGDTNDKKGFRKSAPRTERNLLKPFCSEKKDKLTGKFTDPLTRGVSSTNASNFHSLRPSSIESDISFSSIRSEPIRGTRLRAYTLSPEPLPTIEDYSPSIAPKDPGESPKEIPERARKRRSSMSSSTVSEEIDEVLSMYQDMENDGLPVALASNTPTESINTPDGFEENEEETITKLPLMSAQMASPPRSTSESSEFPPSILSSSLPRPLAPPLLPGLLSSSPAMPLPSSPLLPKPASCSGLHPEPIALSGQNTKKRHTRAVNKKADNPPAEGTVPRPSETKSTPDKPAFLHGLSLSTGSPALVPEVSPARQNSLSTAVQRNSYEPNFRECLVRAFPSFYNLCLIMYGCISYNVLGYIMDHMSTDFTVRGLLPASGWERFLAQLCVFSYVPLGARYNGQVFFAGLFSELRVPCLVQLVDVENFRRLLPWLT</sequence>
<organism evidence="2 3">
    <name type="scientific">Byssothecium circinans</name>
    <dbReference type="NCBI Taxonomy" id="147558"/>
    <lineage>
        <taxon>Eukaryota</taxon>
        <taxon>Fungi</taxon>
        <taxon>Dikarya</taxon>
        <taxon>Ascomycota</taxon>
        <taxon>Pezizomycotina</taxon>
        <taxon>Dothideomycetes</taxon>
        <taxon>Pleosporomycetidae</taxon>
        <taxon>Pleosporales</taxon>
        <taxon>Massarineae</taxon>
        <taxon>Massarinaceae</taxon>
        <taxon>Byssothecium</taxon>
    </lineage>
</organism>
<keyword evidence="3" id="KW-1185">Reference proteome</keyword>
<feature type="compositionally biased region" description="Low complexity" evidence="1">
    <location>
        <begin position="43"/>
        <end position="54"/>
    </location>
</feature>
<proteinExistence type="predicted"/>
<feature type="region of interest" description="Disordered" evidence="1">
    <location>
        <begin position="300"/>
        <end position="441"/>
    </location>
</feature>
<feature type="compositionally biased region" description="Basic residues" evidence="1">
    <location>
        <begin position="406"/>
        <end position="415"/>
    </location>
</feature>
<feature type="region of interest" description="Disordered" evidence="1">
    <location>
        <begin position="238"/>
        <end position="282"/>
    </location>
</feature>
<dbReference type="EMBL" id="ML976978">
    <property type="protein sequence ID" value="KAF1962631.1"/>
    <property type="molecule type" value="Genomic_DNA"/>
</dbReference>
<feature type="compositionally biased region" description="Polar residues" evidence="1">
    <location>
        <begin position="76"/>
        <end position="112"/>
    </location>
</feature>
<feature type="compositionally biased region" description="Basic and acidic residues" evidence="1">
    <location>
        <begin position="256"/>
        <end position="267"/>
    </location>
</feature>
<feature type="compositionally biased region" description="Low complexity" evidence="1">
    <location>
        <begin position="346"/>
        <end position="360"/>
    </location>
</feature>
<feature type="region of interest" description="Disordered" evidence="1">
    <location>
        <begin position="20"/>
        <end position="168"/>
    </location>
</feature>
<dbReference type="OrthoDB" id="10688553at2759"/>
<name>A0A6A5UCK6_9PLEO</name>
<feature type="compositionally biased region" description="Basic and acidic residues" evidence="1">
    <location>
        <begin position="135"/>
        <end position="160"/>
    </location>
</feature>
<evidence type="ECO:0000313" key="2">
    <source>
        <dbReference type="EMBL" id="KAF1962631.1"/>
    </source>
</evidence>
<reference evidence="2" key="1">
    <citation type="journal article" date="2020" name="Stud. Mycol.">
        <title>101 Dothideomycetes genomes: a test case for predicting lifestyles and emergence of pathogens.</title>
        <authorList>
            <person name="Haridas S."/>
            <person name="Albert R."/>
            <person name="Binder M."/>
            <person name="Bloem J."/>
            <person name="Labutti K."/>
            <person name="Salamov A."/>
            <person name="Andreopoulos B."/>
            <person name="Baker S."/>
            <person name="Barry K."/>
            <person name="Bills G."/>
            <person name="Bluhm B."/>
            <person name="Cannon C."/>
            <person name="Castanera R."/>
            <person name="Culley D."/>
            <person name="Daum C."/>
            <person name="Ezra D."/>
            <person name="Gonzalez J."/>
            <person name="Henrissat B."/>
            <person name="Kuo A."/>
            <person name="Liang C."/>
            <person name="Lipzen A."/>
            <person name="Lutzoni F."/>
            <person name="Magnuson J."/>
            <person name="Mondo S."/>
            <person name="Nolan M."/>
            <person name="Ohm R."/>
            <person name="Pangilinan J."/>
            <person name="Park H.-J."/>
            <person name="Ramirez L."/>
            <person name="Alfaro M."/>
            <person name="Sun H."/>
            <person name="Tritt A."/>
            <person name="Yoshinaga Y."/>
            <person name="Zwiers L.-H."/>
            <person name="Turgeon B."/>
            <person name="Goodwin S."/>
            <person name="Spatafora J."/>
            <person name="Crous P."/>
            <person name="Grigoriev I."/>
        </authorList>
    </citation>
    <scope>NUCLEOTIDE SEQUENCE</scope>
    <source>
        <strain evidence="2">CBS 675.92</strain>
    </source>
</reference>
<dbReference type="AlphaFoldDB" id="A0A6A5UCK6"/>
<evidence type="ECO:0000313" key="3">
    <source>
        <dbReference type="Proteomes" id="UP000800035"/>
    </source>
</evidence>
<feature type="compositionally biased region" description="Low complexity" evidence="1">
    <location>
        <begin position="23"/>
        <end position="34"/>
    </location>
</feature>
<accession>A0A6A5UCK6</accession>